<dbReference type="Pfam" id="PF11066">
    <property type="entry name" value="DUF2867"/>
    <property type="match status" value="1"/>
</dbReference>
<dbReference type="Pfam" id="PF04041">
    <property type="entry name" value="Glyco_hydro_130"/>
    <property type="match status" value="1"/>
</dbReference>
<gene>
    <name evidence="6" type="ORF">ENT37_15450</name>
</gene>
<dbReference type="InterPro" id="IPR023296">
    <property type="entry name" value="Glyco_hydro_beta-prop_sf"/>
</dbReference>
<evidence type="ECO:0000256" key="4">
    <source>
        <dbReference type="SAM" id="Phobius"/>
    </source>
</evidence>
<accession>A0A7C4PLF5</accession>
<protein>
    <submittedName>
        <fullName evidence="6">DUF2867 domain-containing protein</fullName>
    </submittedName>
</protein>
<proteinExistence type="inferred from homology"/>
<feature type="domain" description="NmrA-like" evidence="5">
    <location>
        <begin position="27"/>
        <end position="174"/>
    </location>
</feature>
<evidence type="ECO:0000313" key="6">
    <source>
        <dbReference type="EMBL" id="HGS23247.1"/>
    </source>
</evidence>
<feature type="transmembrane region" description="Helical" evidence="4">
    <location>
        <begin position="520"/>
        <end position="542"/>
    </location>
</feature>
<name>A0A7C4PLF5_9CHLR</name>
<dbReference type="Gene3D" id="2.115.10.20">
    <property type="entry name" value="Glycosyl hydrolase domain, family 43"/>
    <property type="match status" value="1"/>
</dbReference>
<dbReference type="PANTHER" id="PTHR34106:SF5">
    <property type="entry name" value="GLYCOSIDASE"/>
    <property type="match status" value="1"/>
</dbReference>
<keyword evidence="4" id="KW-1133">Transmembrane helix</keyword>
<dbReference type="Gene3D" id="3.30.530.20">
    <property type="match status" value="1"/>
</dbReference>
<comment type="caution">
    <text evidence="6">The sequence shown here is derived from an EMBL/GenBank/DDBJ whole genome shotgun (WGS) entry which is preliminary data.</text>
</comment>
<dbReference type="SUPFAM" id="SSF55961">
    <property type="entry name" value="Bet v1-like"/>
    <property type="match status" value="1"/>
</dbReference>
<dbReference type="EMBL" id="DSYK01000778">
    <property type="protein sequence ID" value="HGS23247.1"/>
    <property type="molecule type" value="Genomic_DNA"/>
</dbReference>
<dbReference type="Pfam" id="PF05368">
    <property type="entry name" value="NmrA"/>
    <property type="match status" value="1"/>
</dbReference>
<organism evidence="6">
    <name type="scientific">Anaerolinea thermolimosa</name>
    <dbReference type="NCBI Taxonomy" id="229919"/>
    <lineage>
        <taxon>Bacteria</taxon>
        <taxon>Bacillati</taxon>
        <taxon>Chloroflexota</taxon>
        <taxon>Anaerolineae</taxon>
        <taxon>Anaerolineales</taxon>
        <taxon>Anaerolineaceae</taxon>
        <taxon>Anaerolinea</taxon>
    </lineage>
</organism>
<dbReference type="InterPro" id="IPR007184">
    <property type="entry name" value="Mannoside_phosphorylase"/>
</dbReference>
<dbReference type="SUPFAM" id="SSF75005">
    <property type="entry name" value="Arabinanase/levansucrase/invertase"/>
    <property type="match status" value="1"/>
</dbReference>
<evidence type="ECO:0000256" key="2">
    <source>
        <dbReference type="ARBA" id="ARBA00022679"/>
    </source>
</evidence>
<keyword evidence="4" id="KW-0812">Transmembrane</keyword>
<dbReference type="CDD" id="cd05245">
    <property type="entry name" value="SDR_a2"/>
    <property type="match status" value="1"/>
</dbReference>
<dbReference type="PANTHER" id="PTHR34106">
    <property type="entry name" value="GLYCOSIDASE"/>
    <property type="match status" value="1"/>
</dbReference>
<reference evidence="6" key="1">
    <citation type="journal article" date="2020" name="mSystems">
        <title>Genome- and Community-Level Interaction Insights into Carbon Utilization and Element Cycling Functions of Hydrothermarchaeota in Hydrothermal Sediment.</title>
        <authorList>
            <person name="Zhou Z."/>
            <person name="Liu Y."/>
            <person name="Xu W."/>
            <person name="Pan J."/>
            <person name="Luo Z.H."/>
            <person name="Li M."/>
        </authorList>
    </citation>
    <scope>NUCLEOTIDE SEQUENCE [LARGE SCALE GENOMIC DNA]</scope>
    <source>
        <strain evidence="6">SpSt-573</strain>
    </source>
</reference>
<keyword evidence="2" id="KW-0808">Transferase</keyword>
<feature type="transmembrane region" description="Helical" evidence="4">
    <location>
        <begin position="554"/>
        <end position="571"/>
    </location>
</feature>
<dbReference type="SUPFAM" id="SSF51735">
    <property type="entry name" value="NAD(P)-binding Rossmann-fold domains"/>
    <property type="match status" value="1"/>
</dbReference>
<feature type="transmembrane region" description="Helical" evidence="4">
    <location>
        <begin position="475"/>
        <end position="493"/>
    </location>
</feature>
<dbReference type="GO" id="GO:0016757">
    <property type="term" value="F:glycosyltransferase activity"/>
    <property type="evidence" value="ECO:0007669"/>
    <property type="project" value="UniProtKB-KW"/>
</dbReference>
<comment type="similarity">
    <text evidence="3">Belongs to the glycosyl hydrolase 130 family.</text>
</comment>
<evidence type="ECO:0000259" key="5">
    <source>
        <dbReference type="Pfam" id="PF05368"/>
    </source>
</evidence>
<evidence type="ECO:0000256" key="3">
    <source>
        <dbReference type="ARBA" id="ARBA00024356"/>
    </source>
</evidence>
<dbReference type="InterPro" id="IPR023393">
    <property type="entry name" value="START-like_dom_sf"/>
</dbReference>
<dbReference type="InterPro" id="IPR021295">
    <property type="entry name" value="DUF2867"/>
</dbReference>
<sequence length="717" mass="78762">MDGVAGPTLALVKGHEAMTPSVAVASPIAVTGATGYVGGRLVPALLDAGYRVRCIVRELRKLDDRPWRHRPGVEVESCDLAQSERVAASLRGCAAAYYLVHSMQATGRDYARHDRSLAQSFAQGAARAAIQRIIYLGGLGEMGPGLSEHLSSRREVERLLASTGIPVTAFRAAMIIGSGSASFEILRYLVERLPVMVTPSWVRTESQPIAIADVLHWLVRCLEVPETAGKAIEIGGADVLPYRDLMRIMAEELGLPARVILPLPVLTPRLSSAWISLVTPVSYRIARPLAEGLRNRVVVTSDLAQRLMPHRPMSAREAIRKALARVRDNDVQTRWSVAGPVPGDPDWAGGTVFTDRRSIAIHAPPEQVFDAVCRIGGGHGWYAADLLWRIRGALDTLVGGPGLRRGRRDPQRVEFGETLDFWRIVGLERDRSLALLAEMKLPGVATLNFELEPQMNATTRLAMTARFRPRGFLGLLYWYAVLPLHNIVFGGMLRGIKRAAEQRPDNPLAKPASRYGRARLWLGISAVGTLVVAAALALSLGWADALASRFSSSLPQQAALLGLFILAYAALHRRWPQVWLAYSEDLLTWPEEWMEPIYGPRAGQGWDSLSVGSNGVPIETEHGWLLINHGYNQDRIYRMGVVLLDLEDPTQVISRPKKPIFWPEELWELRGDVPNVVFSCANPVVNGVVYVFYGGADHVIGLATCPLTDLIEYALHG</sequence>
<dbReference type="Gene3D" id="3.40.50.720">
    <property type="entry name" value="NAD(P)-binding Rossmann-like Domain"/>
    <property type="match status" value="1"/>
</dbReference>
<dbReference type="InterPro" id="IPR036291">
    <property type="entry name" value="NAD(P)-bd_dom_sf"/>
</dbReference>
<keyword evidence="1" id="KW-0328">Glycosyltransferase</keyword>
<dbReference type="AlphaFoldDB" id="A0A7C4PLF5"/>
<keyword evidence="4" id="KW-0472">Membrane</keyword>
<evidence type="ECO:0000256" key="1">
    <source>
        <dbReference type="ARBA" id="ARBA00022676"/>
    </source>
</evidence>
<dbReference type="InterPro" id="IPR008030">
    <property type="entry name" value="NmrA-like"/>
</dbReference>